<reference evidence="8" key="1">
    <citation type="submission" date="2025-08" db="UniProtKB">
        <authorList>
            <consortium name="RefSeq"/>
        </authorList>
    </citation>
    <scope>IDENTIFICATION</scope>
    <source>
        <strain evidence="8">OHB3-1</strain>
    </source>
</reference>
<dbReference type="InterPro" id="IPR050142">
    <property type="entry name" value="MADS-box/MEF2_TF"/>
</dbReference>
<evidence type="ECO:0000313" key="7">
    <source>
        <dbReference type="Proteomes" id="UP000504603"/>
    </source>
</evidence>
<organism evidence="7 8">
    <name type="scientific">Momordica charantia</name>
    <name type="common">Bitter gourd</name>
    <name type="synonym">Balsam pear</name>
    <dbReference type="NCBI Taxonomy" id="3673"/>
    <lineage>
        <taxon>Eukaryota</taxon>
        <taxon>Viridiplantae</taxon>
        <taxon>Streptophyta</taxon>
        <taxon>Embryophyta</taxon>
        <taxon>Tracheophyta</taxon>
        <taxon>Spermatophyta</taxon>
        <taxon>Magnoliopsida</taxon>
        <taxon>eudicotyledons</taxon>
        <taxon>Gunneridae</taxon>
        <taxon>Pentapetalae</taxon>
        <taxon>rosids</taxon>
        <taxon>fabids</taxon>
        <taxon>Cucurbitales</taxon>
        <taxon>Cucurbitaceae</taxon>
        <taxon>Momordiceae</taxon>
        <taxon>Momordica</taxon>
    </lineage>
</organism>
<dbReference type="Gene3D" id="3.40.1810.10">
    <property type="entry name" value="Transcription factor, MADS-box"/>
    <property type="match status" value="1"/>
</dbReference>
<dbReference type="Pfam" id="PF00319">
    <property type="entry name" value="SRF-TF"/>
    <property type="match status" value="1"/>
</dbReference>
<evidence type="ECO:0000259" key="6">
    <source>
        <dbReference type="PROSITE" id="PS50066"/>
    </source>
</evidence>
<dbReference type="PANTHER" id="PTHR48019">
    <property type="entry name" value="SERUM RESPONSE FACTOR HOMOLOG"/>
    <property type="match status" value="1"/>
</dbReference>
<comment type="subcellular location">
    <subcellularLocation>
        <location evidence="1">Nucleus</location>
    </subcellularLocation>
</comment>
<evidence type="ECO:0000313" key="8">
    <source>
        <dbReference type="RefSeq" id="XP_022150269.1"/>
    </source>
</evidence>
<dbReference type="InterPro" id="IPR002100">
    <property type="entry name" value="TF_MADSbox"/>
</dbReference>
<keyword evidence="4" id="KW-0804">Transcription</keyword>
<evidence type="ECO:0000256" key="5">
    <source>
        <dbReference type="ARBA" id="ARBA00023242"/>
    </source>
</evidence>
<gene>
    <name evidence="8" type="primary">LOC111018474</name>
</gene>
<dbReference type="GO" id="GO:0000987">
    <property type="term" value="F:cis-regulatory region sequence-specific DNA binding"/>
    <property type="evidence" value="ECO:0007669"/>
    <property type="project" value="InterPro"/>
</dbReference>
<name>A0A6J1D9H6_MOMCH</name>
<dbReference type="AlphaFoldDB" id="A0A6J1D9H6"/>
<dbReference type="OrthoDB" id="601557at2759"/>
<dbReference type="GO" id="GO:0000981">
    <property type="term" value="F:DNA-binding transcription factor activity, RNA polymerase II-specific"/>
    <property type="evidence" value="ECO:0007669"/>
    <property type="project" value="InterPro"/>
</dbReference>
<feature type="domain" description="MADS-box" evidence="6">
    <location>
        <begin position="1"/>
        <end position="51"/>
    </location>
</feature>
<evidence type="ECO:0000256" key="1">
    <source>
        <dbReference type="ARBA" id="ARBA00004123"/>
    </source>
</evidence>
<dbReference type="SMART" id="SM00432">
    <property type="entry name" value="MADS"/>
    <property type="match status" value="1"/>
</dbReference>
<dbReference type="KEGG" id="mcha:111018474"/>
<dbReference type="Proteomes" id="UP000504603">
    <property type="component" value="Unplaced"/>
</dbReference>
<dbReference type="PROSITE" id="PS50066">
    <property type="entry name" value="MADS_BOX_2"/>
    <property type="match status" value="1"/>
</dbReference>
<evidence type="ECO:0000256" key="3">
    <source>
        <dbReference type="ARBA" id="ARBA00023125"/>
    </source>
</evidence>
<keyword evidence="5" id="KW-0539">Nucleus</keyword>
<dbReference type="GO" id="GO:0046983">
    <property type="term" value="F:protein dimerization activity"/>
    <property type="evidence" value="ECO:0007669"/>
    <property type="project" value="InterPro"/>
</dbReference>
<dbReference type="GO" id="GO:0045944">
    <property type="term" value="P:positive regulation of transcription by RNA polymerase II"/>
    <property type="evidence" value="ECO:0007669"/>
    <property type="project" value="InterPro"/>
</dbReference>
<accession>A0A6J1D9H6</accession>
<keyword evidence="3" id="KW-0238">DNA-binding</keyword>
<keyword evidence="2" id="KW-0805">Transcription regulation</keyword>
<dbReference type="GO" id="GO:0005634">
    <property type="term" value="C:nucleus"/>
    <property type="evidence" value="ECO:0007669"/>
    <property type="project" value="UniProtKB-SubCell"/>
</dbReference>
<dbReference type="RefSeq" id="XP_022150269.1">
    <property type="nucleotide sequence ID" value="XM_022294577.1"/>
</dbReference>
<evidence type="ECO:0000256" key="4">
    <source>
        <dbReference type="ARBA" id="ARBA00023163"/>
    </source>
</evidence>
<dbReference type="CDD" id="cd00266">
    <property type="entry name" value="MADS_SRF_like"/>
    <property type="match status" value="1"/>
</dbReference>
<dbReference type="InterPro" id="IPR036879">
    <property type="entry name" value="TF_MADSbox_sf"/>
</dbReference>
<dbReference type="InterPro" id="IPR033897">
    <property type="entry name" value="SRF-like_MADS-box"/>
</dbReference>
<keyword evidence="7" id="KW-1185">Reference proteome</keyword>
<evidence type="ECO:0000256" key="2">
    <source>
        <dbReference type="ARBA" id="ARBA00023015"/>
    </source>
</evidence>
<protein>
    <submittedName>
        <fullName evidence="8">Agamous-like MADS-box protein AGL17</fullName>
    </submittedName>
</protein>
<dbReference type="PRINTS" id="PR00404">
    <property type="entry name" value="MADSDOMAIN"/>
</dbReference>
<proteinExistence type="predicted"/>
<sequence length="326" mass="37759">MGRGKLCMKLISNEKSRKTTFLKRKKSLMRKAYELSTLCDIRTCVFIYGPNQNDRSPVEVHTWPPSRDDVDDMIASYRANCLHKRARKPFDLLDFFSERKKKIECDISKLHKDLAQARFPKWDERLDYLLEDQLRVLMAELDSKLDATKRRIEVAMEENLEEGTSSGSGQITVNANMKQEQTMMFGSSIGVETQTHTNLIPYQNLQVQTMDHHELVDHNNLSQIQLNYGSFQSQNIYNNFPTMTMEKSQNYYSMFNYGVPLPVPAYSVLPLPYMQLSDDQVMMANASSNSHQMGLANNINAASSQLNNDHFDYVNYDQYFMNTNNF</sequence>
<dbReference type="SUPFAM" id="SSF55455">
    <property type="entry name" value="SRF-like"/>
    <property type="match status" value="1"/>
</dbReference>
<dbReference type="GeneID" id="111018474"/>